<dbReference type="SMART" id="SM00389">
    <property type="entry name" value="HOX"/>
    <property type="match status" value="1"/>
</dbReference>
<gene>
    <name evidence="15" type="ORF">FBUS_10059</name>
</gene>
<feature type="DNA-binding region" description="Homeobox" evidence="11">
    <location>
        <begin position="95"/>
        <end position="154"/>
    </location>
</feature>
<evidence type="ECO:0000259" key="14">
    <source>
        <dbReference type="PROSITE" id="PS50071"/>
    </source>
</evidence>
<reference evidence="15" key="1">
    <citation type="submission" date="2019-05" db="EMBL/GenBank/DDBJ databases">
        <title>Annotation for the trematode Fasciolopsis buski.</title>
        <authorList>
            <person name="Choi Y.-J."/>
        </authorList>
    </citation>
    <scope>NUCLEOTIDE SEQUENCE</scope>
    <source>
        <strain evidence="15">HT</strain>
        <tissue evidence="15">Whole worm</tissue>
    </source>
</reference>
<dbReference type="InterPro" id="IPR001356">
    <property type="entry name" value="HD"/>
</dbReference>
<feature type="region of interest" description="Disordered" evidence="13">
    <location>
        <begin position="1"/>
        <end position="32"/>
    </location>
</feature>
<evidence type="ECO:0000256" key="11">
    <source>
        <dbReference type="PROSITE-ProRule" id="PRU00108"/>
    </source>
</evidence>
<evidence type="ECO:0000256" key="6">
    <source>
        <dbReference type="ARBA" id="ARBA00023125"/>
    </source>
</evidence>
<evidence type="ECO:0000256" key="5">
    <source>
        <dbReference type="ARBA" id="ARBA00023015"/>
    </source>
</evidence>
<dbReference type="AlphaFoldDB" id="A0A8E0RTJ7"/>
<keyword evidence="6 11" id="KW-0238">DNA-binding</keyword>
<dbReference type="GO" id="GO:0005634">
    <property type="term" value="C:nucleus"/>
    <property type="evidence" value="ECO:0007669"/>
    <property type="project" value="UniProtKB-SubCell"/>
</dbReference>
<keyword evidence="4" id="KW-0524">Neurogenesis</keyword>
<keyword evidence="7 11" id="KW-0371">Homeobox</keyword>
<keyword evidence="5" id="KW-0805">Transcription regulation</keyword>
<dbReference type="InterPro" id="IPR009057">
    <property type="entry name" value="Homeodomain-like_sf"/>
</dbReference>
<evidence type="ECO:0000256" key="3">
    <source>
        <dbReference type="ARBA" id="ARBA00022782"/>
    </source>
</evidence>
<feature type="domain" description="Homeobox" evidence="14">
    <location>
        <begin position="93"/>
        <end position="153"/>
    </location>
</feature>
<dbReference type="Gene3D" id="1.10.10.60">
    <property type="entry name" value="Homeodomain-like"/>
    <property type="match status" value="1"/>
</dbReference>
<dbReference type="PROSITE" id="PS00027">
    <property type="entry name" value="HOMEOBOX_1"/>
    <property type="match status" value="1"/>
</dbReference>
<feature type="region of interest" description="Disordered" evidence="13">
    <location>
        <begin position="200"/>
        <end position="263"/>
    </location>
</feature>
<dbReference type="PANTHER" id="PTHR46799">
    <property type="entry name" value="HOMEOBOX PROTEIN UNC-4 HOMOLOG"/>
    <property type="match status" value="1"/>
</dbReference>
<dbReference type="Proteomes" id="UP000728185">
    <property type="component" value="Unassembled WGS sequence"/>
</dbReference>
<evidence type="ECO:0000256" key="7">
    <source>
        <dbReference type="ARBA" id="ARBA00023155"/>
    </source>
</evidence>
<dbReference type="Pfam" id="PF00046">
    <property type="entry name" value="Homeodomain"/>
    <property type="match status" value="1"/>
</dbReference>
<feature type="compositionally biased region" description="Basic and acidic residues" evidence="13">
    <location>
        <begin position="205"/>
        <end position="226"/>
    </location>
</feature>
<protein>
    <submittedName>
        <fullName evidence="15">Homeobox protein unc-4</fullName>
    </submittedName>
</protein>
<dbReference type="FunFam" id="1.10.10.60:FF:000679">
    <property type="entry name" value="Homeobox protein aristaless"/>
    <property type="match status" value="1"/>
</dbReference>
<feature type="compositionally biased region" description="Low complexity" evidence="13">
    <location>
        <begin position="245"/>
        <end position="262"/>
    </location>
</feature>
<dbReference type="PROSITE" id="PS50071">
    <property type="entry name" value="HOMEOBOX_2"/>
    <property type="match status" value="1"/>
</dbReference>
<sequence>MLTTSTSRTGTVKSIRNTVTKRPVPNPIGTTNATSLITDSRLISSRGWDVANQSSRSSIRMNLSSDAIDRPVSYLLTESDYDSFINSTDLNTDKSKRTRTNFSVRQLEELETVFRVSHYPTLSVREDLAQRLALPESRIQVWFQNRRAKWRKRENTRKGPGRPAHNAQPLTCSGEPIDPRELMQRELYRLERRRLKLLKRSIQQETKRPNKEKHPFNLTPTRHDCDSLQTHSSRTLSTDESRTASSPLDKPSKSSTSTLSQSNEASMYPAVGLPLNTQYGSLTMCSARVPNQLTGLDQLICLPACLTGSQTSIGEYSVKSTPNHGEKVDDKRLRSSNDLLEFDPNKLTMFTIDKILSTE</sequence>
<dbReference type="EMBL" id="LUCM01005159">
    <property type="protein sequence ID" value="KAA0193259.1"/>
    <property type="molecule type" value="Genomic_DNA"/>
</dbReference>
<keyword evidence="2" id="KW-0217">Developmental protein</keyword>
<evidence type="ECO:0000256" key="8">
    <source>
        <dbReference type="ARBA" id="ARBA00023163"/>
    </source>
</evidence>
<evidence type="ECO:0000256" key="9">
    <source>
        <dbReference type="ARBA" id="ARBA00023242"/>
    </source>
</evidence>
<dbReference type="GO" id="GO:0000981">
    <property type="term" value="F:DNA-binding transcription factor activity, RNA polymerase II-specific"/>
    <property type="evidence" value="ECO:0007669"/>
    <property type="project" value="InterPro"/>
</dbReference>
<dbReference type="GO" id="GO:0030154">
    <property type="term" value="P:cell differentiation"/>
    <property type="evidence" value="ECO:0007669"/>
    <property type="project" value="UniProtKB-KW"/>
</dbReference>
<organism evidence="15 16">
    <name type="scientific">Fasciolopsis buskii</name>
    <dbReference type="NCBI Taxonomy" id="27845"/>
    <lineage>
        <taxon>Eukaryota</taxon>
        <taxon>Metazoa</taxon>
        <taxon>Spiralia</taxon>
        <taxon>Lophotrochozoa</taxon>
        <taxon>Platyhelminthes</taxon>
        <taxon>Trematoda</taxon>
        <taxon>Digenea</taxon>
        <taxon>Plagiorchiida</taxon>
        <taxon>Echinostomata</taxon>
        <taxon>Echinostomatoidea</taxon>
        <taxon>Fasciolidae</taxon>
        <taxon>Fasciolopsis</taxon>
    </lineage>
</organism>
<dbReference type="GO" id="GO:1990837">
    <property type="term" value="F:sequence-specific double-stranded DNA binding"/>
    <property type="evidence" value="ECO:0007669"/>
    <property type="project" value="TreeGrafter"/>
</dbReference>
<feature type="compositionally biased region" description="Polar residues" evidence="13">
    <location>
        <begin position="227"/>
        <end position="236"/>
    </location>
</feature>
<dbReference type="GO" id="GO:0007399">
    <property type="term" value="P:nervous system development"/>
    <property type="evidence" value="ECO:0007669"/>
    <property type="project" value="UniProtKB-KW"/>
</dbReference>
<dbReference type="SUPFAM" id="SSF46689">
    <property type="entry name" value="Homeodomain-like"/>
    <property type="match status" value="1"/>
</dbReference>
<proteinExistence type="inferred from homology"/>
<evidence type="ECO:0000313" key="16">
    <source>
        <dbReference type="Proteomes" id="UP000728185"/>
    </source>
</evidence>
<dbReference type="PANTHER" id="PTHR46799:SF1">
    <property type="entry name" value="HOMEOBOX PROTEIN UNC-4 HOMOLOG"/>
    <property type="match status" value="1"/>
</dbReference>
<comment type="caution">
    <text evidence="15">The sequence shown here is derived from an EMBL/GenBank/DDBJ whole genome shotgun (WGS) entry which is preliminary data.</text>
</comment>
<keyword evidence="8" id="KW-0804">Transcription</keyword>
<accession>A0A8E0RTJ7</accession>
<evidence type="ECO:0000256" key="4">
    <source>
        <dbReference type="ARBA" id="ARBA00022902"/>
    </source>
</evidence>
<keyword evidence="16" id="KW-1185">Reference proteome</keyword>
<keyword evidence="9 11" id="KW-0539">Nucleus</keyword>
<dbReference type="InterPro" id="IPR017970">
    <property type="entry name" value="Homeobox_CS"/>
</dbReference>
<evidence type="ECO:0000313" key="15">
    <source>
        <dbReference type="EMBL" id="KAA0193259.1"/>
    </source>
</evidence>
<comment type="subcellular location">
    <subcellularLocation>
        <location evidence="1 11 12">Nucleus</location>
    </subcellularLocation>
</comment>
<keyword evidence="3" id="KW-0221">Differentiation</keyword>
<evidence type="ECO:0000256" key="10">
    <source>
        <dbReference type="ARBA" id="ARBA00038351"/>
    </source>
</evidence>
<evidence type="ECO:0000256" key="12">
    <source>
        <dbReference type="RuleBase" id="RU000682"/>
    </source>
</evidence>
<feature type="region of interest" description="Disordered" evidence="13">
    <location>
        <begin position="152"/>
        <end position="178"/>
    </location>
</feature>
<evidence type="ECO:0000256" key="2">
    <source>
        <dbReference type="ARBA" id="ARBA00022473"/>
    </source>
</evidence>
<evidence type="ECO:0000256" key="1">
    <source>
        <dbReference type="ARBA" id="ARBA00004123"/>
    </source>
</evidence>
<comment type="similarity">
    <text evidence="10">Belongs to the paired homeobox family. Unc-4 subfamily.</text>
</comment>
<evidence type="ECO:0000256" key="13">
    <source>
        <dbReference type="SAM" id="MobiDB-lite"/>
    </source>
</evidence>
<dbReference type="CDD" id="cd00086">
    <property type="entry name" value="homeodomain"/>
    <property type="match status" value="1"/>
</dbReference>
<name>A0A8E0RTJ7_9TREM</name>
<dbReference type="OrthoDB" id="6159439at2759"/>
<feature type="compositionally biased region" description="Polar residues" evidence="13">
    <location>
        <begin position="1"/>
        <end position="20"/>
    </location>
</feature>